<sequence>MKEFQCGSLVPGCQWHTRHEDEAEIIRRVAEHMRETHGETIIRETMIEAIRSRIEKVRDAA</sequence>
<name>A0A380WIP1_AMIAI</name>
<evidence type="ECO:0000313" key="2">
    <source>
        <dbReference type="Proteomes" id="UP000254701"/>
    </source>
</evidence>
<dbReference type="EMBL" id="UFSM01000001">
    <property type="protein sequence ID" value="SUU88853.1"/>
    <property type="molecule type" value="Genomic_DNA"/>
</dbReference>
<dbReference type="RefSeq" id="WP_115731123.1">
    <property type="nucleotide sequence ID" value="NZ_BAAAVY010000019.1"/>
</dbReference>
<dbReference type="Pfam" id="PF06348">
    <property type="entry name" value="DUF1059"/>
    <property type="match status" value="1"/>
</dbReference>
<proteinExistence type="predicted"/>
<organism evidence="1 2">
    <name type="scientific">Aminobacter aminovorans</name>
    <name type="common">Chelatobacter heintzii</name>
    <dbReference type="NCBI Taxonomy" id="83263"/>
    <lineage>
        <taxon>Bacteria</taxon>
        <taxon>Pseudomonadati</taxon>
        <taxon>Pseudomonadota</taxon>
        <taxon>Alphaproteobacteria</taxon>
        <taxon>Hyphomicrobiales</taxon>
        <taxon>Phyllobacteriaceae</taxon>
        <taxon>Aminobacter</taxon>
    </lineage>
</organism>
<dbReference type="Proteomes" id="UP000254701">
    <property type="component" value="Unassembled WGS sequence"/>
</dbReference>
<dbReference type="AlphaFoldDB" id="A0A380WIP1"/>
<reference evidence="1 2" key="1">
    <citation type="submission" date="2018-06" db="EMBL/GenBank/DDBJ databases">
        <authorList>
            <consortium name="Pathogen Informatics"/>
            <person name="Doyle S."/>
        </authorList>
    </citation>
    <scope>NUCLEOTIDE SEQUENCE [LARGE SCALE GENOMIC DNA]</scope>
    <source>
        <strain evidence="1 2">NCTC10684</strain>
    </source>
</reference>
<gene>
    <name evidence="1" type="ORF">NCTC10684_02084</name>
</gene>
<dbReference type="InterPro" id="IPR009409">
    <property type="entry name" value="DUF1059"/>
</dbReference>
<accession>A0A380WIP1</accession>
<dbReference type="OrthoDB" id="7950435at2"/>
<evidence type="ECO:0000313" key="1">
    <source>
        <dbReference type="EMBL" id="SUU88853.1"/>
    </source>
</evidence>
<protein>
    <submittedName>
        <fullName evidence="1">Protein of uncharacterized function (DUF1059)</fullName>
    </submittedName>
</protein>